<dbReference type="InterPro" id="IPR014756">
    <property type="entry name" value="Ig_E-set"/>
</dbReference>
<dbReference type="Pfam" id="PF07676">
    <property type="entry name" value="PD40"/>
    <property type="match status" value="2"/>
</dbReference>
<evidence type="ECO:0000259" key="3">
    <source>
        <dbReference type="SMART" id="SM00429"/>
    </source>
</evidence>
<dbReference type="RefSeq" id="WP_377867698.1">
    <property type="nucleotide sequence ID" value="NZ_JBHMAY010000001.1"/>
</dbReference>
<keyword evidence="2" id="KW-0732">Signal</keyword>
<keyword evidence="5" id="KW-1185">Reference proteome</keyword>
<feature type="chain" id="PRO_5045219496" evidence="2">
    <location>
        <begin position="44"/>
        <end position="504"/>
    </location>
</feature>
<organism evidence="4 5">
    <name type="scientific">Amycolatopsis halotolerans</name>
    <dbReference type="NCBI Taxonomy" id="330083"/>
    <lineage>
        <taxon>Bacteria</taxon>
        <taxon>Bacillati</taxon>
        <taxon>Actinomycetota</taxon>
        <taxon>Actinomycetes</taxon>
        <taxon>Pseudonocardiales</taxon>
        <taxon>Pseudonocardiaceae</taxon>
        <taxon>Amycolatopsis</taxon>
    </lineage>
</organism>
<reference evidence="5" key="1">
    <citation type="journal article" date="2019" name="Int. J. Syst. Evol. Microbiol.">
        <title>The Global Catalogue of Microorganisms (GCM) 10K type strain sequencing project: providing services to taxonomists for standard genome sequencing and annotation.</title>
        <authorList>
            <consortium name="The Broad Institute Genomics Platform"/>
            <consortium name="The Broad Institute Genome Sequencing Center for Infectious Disease"/>
            <person name="Wu L."/>
            <person name="Ma J."/>
        </authorList>
    </citation>
    <scope>NUCLEOTIDE SEQUENCE [LARGE SCALE GENOMIC DNA]</scope>
    <source>
        <strain evidence="5">CGMCC 4.7682</strain>
    </source>
</reference>
<comment type="caution">
    <text evidence="4">The sequence shown here is derived from an EMBL/GenBank/DDBJ whole genome shotgun (WGS) entry which is preliminary data.</text>
</comment>
<evidence type="ECO:0000313" key="5">
    <source>
        <dbReference type="Proteomes" id="UP001595764"/>
    </source>
</evidence>
<dbReference type="Gene3D" id="2.130.10.10">
    <property type="entry name" value="YVTN repeat-like/Quinoprotein amine dehydrogenase"/>
    <property type="match status" value="1"/>
</dbReference>
<dbReference type="SUPFAM" id="SSF82171">
    <property type="entry name" value="DPP6 N-terminal domain-like"/>
    <property type="match status" value="1"/>
</dbReference>
<dbReference type="InterPro" id="IPR015943">
    <property type="entry name" value="WD40/YVTN_repeat-like_dom_sf"/>
</dbReference>
<dbReference type="NCBIfam" id="NF038114">
    <property type="entry name" value="rightmost"/>
    <property type="match status" value="1"/>
</dbReference>
<dbReference type="PANTHER" id="PTHR36842:SF1">
    <property type="entry name" value="PROTEIN TOLB"/>
    <property type="match status" value="1"/>
</dbReference>
<dbReference type="InterPro" id="IPR002909">
    <property type="entry name" value="IPT_dom"/>
</dbReference>
<dbReference type="Gene3D" id="2.120.10.30">
    <property type="entry name" value="TolB, C-terminal domain"/>
    <property type="match status" value="1"/>
</dbReference>
<name>A0ABV7Q8S8_9PSEU</name>
<dbReference type="EMBL" id="JBHRWI010000006">
    <property type="protein sequence ID" value="MFC3509682.1"/>
    <property type="molecule type" value="Genomic_DNA"/>
</dbReference>
<dbReference type="Gene3D" id="2.60.40.10">
    <property type="entry name" value="Immunoglobulins"/>
    <property type="match status" value="1"/>
</dbReference>
<dbReference type="Proteomes" id="UP001595764">
    <property type="component" value="Unassembled WGS sequence"/>
</dbReference>
<evidence type="ECO:0000256" key="2">
    <source>
        <dbReference type="SAM" id="SignalP"/>
    </source>
</evidence>
<comment type="similarity">
    <text evidence="1">Belongs to the TolB family.</text>
</comment>
<evidence type="ECO:0000256" key="1">
    <source>
        <dbReference type="ARBA" id="ARBA00009820"/>
    </source>
</evidence>
<dbReference type="PANTHER" id="PTHR36842">
    <property type="entry name" value="PROTEIN TOLB HOMOLOG"/>
    <property type="match status" value="1"/>
</dbReference>
<dbReference type="InterPro" id="IPR011659">
    <property type="entry name" value="WD40"/>
</dbReference>
<dbReference type="InterPro" id="IPR011042">
    <property type="entry name" value="6-blade_b-propeller_TolB-like"/>
</dbReference>
<feature type="domain" description="IPT/TIG" evidence="3">
    <location>
        <begin position="308"/>
        <end position="393"/>
    </location>
</feature>
<gene>
    <name evidence="4" type="ORF">ACFORO_05870</name>
</gene>
<dbReference type="Pfam" id="PF01833">
    <property type="entry name" value="TIG"/>
    <property type="match status" value="1"/>
</dbReference>
<dbReference type="SMART" id="SM00429">
    <property type="entry name" value="IPT"/>
    <property type="match status" value="1"/>
</dbReference>
<feature type="signal peptide" evidence="2">
    <location>
        <begin position="1"/>
        <end position="43"/>
    </location>
</feature>
<dbReference type="SUPFAM" id="SSF81296">
    <property type="entry name" value="E set domains"/>
    <property type="match status" value="1"/>
</dbReference>
<dbReference type="InterPro" id="IPR013783">
    <property type="entry name" value="Ig-like_fold"/>
</dbReference>
<evidence type="ECO:0000313" key="4">
    <source>
        <dbReference type="EMBL" id="MFC3509682.1"/>
    </source>
</evidence>
<protein>
    <submittedName>
        <fullName evidence="4">PxKF domain-containing protein</fullName>
    </submittedName>
</protein>
<proteinExistence type="inferred from homology"/>
<accession>A0ABV7Q8S8</accession>
<dbReference type="CDD" id="cd00102">
    <property type="entry name" value="IPT"/>
    <property type="match status" value="1"/>
</dbReference>
<sequence length="504" mass="51702">MTHSMRVRKNTETGPVHRPRASRRLTVLTVCGVLAAGMSAVTAVPAQATFPGGSGKIFFTRSSTISSMNPDGTGLATVASGNGVTAPRVSADGTKVAFERHVGSPDYQVFTMNPDGTGATQVTTGASADGQSLAWSPDGTKLAYRNSGTLTVVNADGTGPVSLGVSGFLANWSPDGTRIAYSSPAGTIDTIKPDGTGQTTLISIAGLSLSGPNWSPDGTKITFTALNLSPISDHIHTANADGTNQADISGANNTDTNSVWSPDGALIQFMDNDGLLTMNTDGTNRTRIYSGIAGSFRTGDWAAIPSPKPAVTAVNPASGPKTGGTVVTITGTNFTGATAVAFGATPATSFTVTSATSITATAPASTTAGPVDVAVTTPTGTSTTSPADQYTYTYAFTGFFPPVQNPPAVNHREAGSHVPVKFSLGGNQGLAIFPTGSPSSQQYDCTTGALIGGPAPTTGTLAYDPATDRYQYNWTTDRAWDRTCRHLNVTLADGTTHTADFRFH</sequence>